<evidence type="ECO:0000256" key="5">
    <source>
        <dbReference type="ARBA" id="ARBA00023315"/>
    </source>
</evidence>
<dbReference type="InterPro" id="IPR016181">
    <property type="entry name" value="Acyl_CoA_acyltransferase"/>
</dbReference>
<dbReference type="InterPro" id="IPR003447">
    <property type="entry name" value="FEMABX"/>
</dbReference>
<organism evidence="8 9">
    <name type="scientific">Lactococcus lactis subsp. lactis NCDO 2118</name>
    <dbReference type="NCBI Taxonomy" id="1117941"/>
    <lineage>
        <taxon>Bacteria</taxon>
        <taxon>Bacillati</taxon>
        <taxon>Bacillota</taxon>
        <taxon>Bacilli</taxon>
        <taxon>Lactobacillales</taxon>
        <taxon>Streptococcaceae</taxon>
        <taxon>Lactococcus</taxon>
    </lineage>
</organism>
<gene>
    <name evidence="8" type="primary">murM</name>
    <name evidence="8" type="ORF">NCDO2118_2181</name>
</gene>
<feature type="coiled-coil region" evidence="7">
    <location>
        <begin position="242"/>
        <end position="285"/>
    </location>
</feature>
<protein>
    <submittedName>
        <fullName evidence="8">UDP-N-acetylmuramoylpentapeptide-lysine N(6)-alanyltransferase</fullName>
    </submittedName>
</protein>
<dbReference type="PANTHER" id="PTHR36174">
    <property type="entry name" value="LIPID II:GLYCINE GLYCYLTRANSFERASE"/>
    <property type="match status" value="1"/>
</dbReference>
<keyword evidence="2" id="KW-0808">Transferase</keyword>
<evidence type="ECO:0000256" key="3">
    <source>
        <dbReference type="ARBA" id="ARBA00022960"/>
    </source>
</evidence>
<keyword evidence="3" id="KW-0133">Cell shape</keyword>
<keyword evidence="6" id="KW-0961">Cell wall biogenesis/degradation</keyword>
<evidence type="ECO:0000256" key="1">
    <source>
        <dbReference type="ARBA" id="ARBA00009943"/>
    </source>
</evidence>
<evidence type="ECO:0000256" key="6">
    <source>
        <dbReference type="ARBA" id="ARBA00023316"/>
    </source>
</evidence>
<dbReference type="Gene3D" id="1.20.58.90">
    <property type="match status" value="1"/>
</dbReference>
<evidence type="ECO:0000256" key="2">
    <source>
        <dbReference type="ARBA" id="ARBA00022679"/>
    </source>
</evidence>
<evidence type="ECO:0000256" key="7">
    <source>
        <dbReference type="SAM" id="Coils"/>
    </source>
</evidence>
<reference evidence="8 9" key="1">
    <citation type="submission" date="2014-07" db="EMBL/GenBank/DDBJ databases">
        <title>Genome sequence of Lactococcus lactis subsp. lactis NCDO 2118, a GABA-producing strain.</title>
        <authorList>
            <person name="Oliveira L.C."/>
            <person name="Saraiva T.D.L."/>
            <person name="Soares S.C."/>
            <person name="Ramos R.T.J."/>
            <person name="Sa P.H.C.G."/>
            <person name="Carneiro A.R."/>
            <person name="Miranda F."/>
            <person name="Freire M."/>
            <person name="Renan W."/>
            <person name="Oliveira A.F.Jr."/>
            <person name="Santos A.R."/>
            <person name="Pinto A.C."/>
            <person name="Souza B.M."/>
            <person name="Castro C.P."/>
            <person name="Diniz C.A.A."/>
            <person name="Rocha C.S."/>
            <person name="Mariano D.C.B."/>
            <person name="Aguiar E.L."/>
            <person name="Folador E.L."/>
            <person name="Barbosa E.G.V."/>
            <person name="Aburjaile F.F."/>
            <person name="Goncalves L.A."/>
            <person name="Guimaraes L.C."/>
            <person name="Azevedo M.S.P."/>
            <person name="Agresti P.C.M."/>
            <person name="Faria R.F."/>
            <person name="Tiwari S."/>
            <person name="Almeida S.S."/>
            <person name="Hassan S.S."/>
            <person name="Pereira V.B."/>
            <person name="Abreu V.A.C."/>
            <person name="Pereira U.P."/>
            <person name="Dorella F.A."/>
            <person name="Carvalho A.F."/>
            <person name="Pereira F.L."/>
            <person name="Leal C.A.G."/>
            <person name="Figueiredo H.C.P."/>
            <person name="Silva A."/>
            <person name="Miyoshi A."/>
            <person name="Azevedo V."/>
        </authorList>
    </citation>
    <scope>NUCLEOTIDE SEQUENCE [LARGE SCALE GENOMIC DNA]</scope>
    <source>
        <strain evidence="8 9">NCDO 2118</strain>
    </source>
</reference>
<dbReference type="AlphaFoldDB" id="A0ABC8A8V7"/>
<dbReference type="GO" id="GO:0071555">
    <property type="term" value="P:cell wall organization"/>
    <property type="evidence" value="ECO:0007669"/>
    <property type="project" value="UniProtKB-KW"/>
</dbReference>
<comment type="similarity">
    <text evidence="1">Belongs to the FemABX family.</text>
</comment>
<accession>A0ABC8A8V7</accession>
<dbReference type="SUPFAM" id="SSF55729">
    <property type="entry name" value="Acyl-CoA N-acyltransferases (Nat)"/>
    <property type="match status" value="2"/>
</dbReference>
<dbReference type="Gene3D" id="3.40.630.30">
    <property type="match status" value="2"/>
</dbReference>
<keyword evidence="5" id="KW-0012">Acyltransferase</keyword>
<dbReference type="Pfam" id="PF02388">
    <property type="entry name" value="FemAB"/>
    <property type="match status" value="1"/>
</dbReference>
<dbReference type="GO" id="GO:0016746">
    <property type="term" value="F:acyltransferase activity"/>
    <property type="evidence" value="ECO:0007669"/>
    <property type="project" value="UniProtKB-KW"/>
</dbReference>
<sequence>MNEYTARKFEFKIMTDLEIVEDFMIKAPLFDILQTPAWGKVKDEWKSEFLGFVEKENSELVASCLVLTRSLPLGFKMCYIPRGIIMDYSDNELLDFVIQKLKTYGKKEKALFIKFDPLIEDSLEADLLIKKLENLGVVYGGKTKKIHETIQFRFDATISKENYHSDKLSRKLKTRLNKAKKAFPEIKIGQEECIQDFAHLMALTEARKTINLRDKAYFEKILTAFPNNSAIVLVYTNVKKLQEEAKDEVIKLSERIKDISNDKKKRLLEKQLLEKKENMNELSEIIKKSGELVPSAGNLIIYYGENSYNLYAGMNDNFKKYYVSYLSWDESIKYSFLKGALTHDMGGVEADKGGLRSFKKIFNPSFKEYIGEFDIPTNRAIYPLIKRLYKMRKDKNKKE</sequence>
<evidence type="ECO:0000313" key="8">
    <source>
        <dbReference type="EMBL" id="AII13633.1"/>
    </source>
</evidence>
<dbReference type="Proteomes" id="UP000028594">
    <property type="component" value="Chromosome"/>
</dbReference>
<dbReference type="InterPro" id="IPR050644">
    <property type="entry name" value="PG_Glycine_Bridge_Synth"/>
</dbReference>
<proteinExistence type="inferred from homology"/>
<evidence type="ECO:0000313" key="9">
    <source>
        <dbReference type="Proteomes" id="UP000028594"/>
    </source>
</evidence>
<dbReference type="PROSITE" id="PS51191">
    <property type="entry name" value="FEMABX"/>
    <property type="match status" value="1"/>
</dbReference>
<keyword evidence="4" id="KW-0573">Peptidoglycan synthesis</keyword>
<name>A0ABC8A8V7_LACLL</name>
<dbReference type="GO" id="GO:0008360">
    <property type="term" value="P:regulation of cell shape"/>
    <property type="evidence" value="ECO:0007669"/>
    <property type="project" value="UniProtKB-KW"/>
</dbReference>
<dbReference type="EMBL" id="CP009054">
    <property type="protein sequence ID" value="AII13633.1"/>
    <property type="molecule type" value="Genomic_DNA"/>
</dbReference>
<dbReference type="PANTHER" id="PTHR36174:SF1">
    <property type="entry name" value="LIPID II:GLYCINE GLYCYLTRANSFERASE"/>
    <property type="match status" value="1"/>
</dbReference>
<dbReference type="KEGG" id="llx:NCDO2118_2181"/>
<keyword evidence="7" id="KW-0175">Coiled coil</keyword>
<dbReference type="GO" id="GO:0009252">
    <property type="term" value="P:peptidoglycan biosynthetic process"/>
    <property type="evidence" value="ECO:0007669"/>
    <property type="project" value="UniProtKB-KW"/>
</dbReference>
<evidence type="ECO:0000256" key="4">
    <source>
        <dbReference type="ARBA" id="ARBA00022984"/>
    </source>
</evidence>